<dbReference type="InterPro" id="IPR010985">
    <property type="entry name" value="Ribbon_hlx_hlx"/>
</dbReference>
<dbReference type="RefSeq" id="WP_139169247.1">
    <property type="nucleotide sequence ID" value="NZ_FNLC01000001.1"/>
</dbReference>
<name>A0A1H1CE53_NATTX</name>
<dbReference type="GO" id="GO:0006355">
    <property type="term" value="P:regulation of DNA-templated transcription"/>
    <property type="evidence" value="ECO:0007669"/>
    <property type="project" value="InterPro"/>
</dbReference>
<evidence type="ECO:0000313" key="3">
    <source>
        <dbReference type="Proteomes" id="UP000198848"/>
    </source>
</evidence>
<dbReference type="EMBL" id="FNLC01000001">
    <property type="protein sequence ID" value="SDQ62454.1"/>
    <property type="molecule type" value="Genomic_DNA"/>
</dbReference>
<protein>
    <recommendedName>
        <fullName evidence="4">Ribbon-helix-helix protein, copG family</fullName>
    </recommendedName>
</protein>
<keyword evidence="1" id="KW-0175">Coiled coil</keyword>
<accession>A0A1H1CE53</accession>
<dbReference type="InterPro" id="IPR013321">
    <property type="entry name" value="Arc_rbn_hlx_hlx"/>
</dbReference>
<reference evidence="3" key="1">
    <citation type="submission" date="2016-10" db="EMBL/GenBank/DDBJ databases">
        <authorList>
            <person name="Varghese N."/>
            <person name="Submissions S."/>
        </authorList>
    </citation>
    <scope>NUCLEOTIDE SEQUENCE [LARGE SCALE GENOMIC DNA]</scope>
    <source>
        <strain evidence="3">DSM 24767</strain>
    </source>
</reference>
<sequence length="228" mass="26383">MAKISTRVPDELREKLEREAEKNDISMSHYIRLILYSRHNLRDSYDTCEEPSDNSQKLAERIEELEKRINDLEKQCRNQNMGIDDYVEESKKNPEETIRSQVPANLVSLVLEIDDVVQQVSGKENYNLKESNNGVTYYPDLPGYLGYAFMTVQPSRGENHVNIHFDGSAKKSVNENPISNSSIPSARKIPSNWKWSDSFRLTVEINRQSDIDDKVKKAIEKTFNQLEQ</sequence>
<organism evidence="2 3">
    <name type="scientific">Natronobacterium texcoconense</name>
    <dbReference type="NCBI Taxonomy" id="1095778"/>
    <lineage>
        <taxon>Archaea</taxon>
        <taxon>Methanobacteriati</taxon>
        <taxon>Methanobacteriota</taxon>
        <taxon>Stenosarchaea group</taxon>
        <taxon>Halobacteria</taxon>
        <taxon>Halobacteriales</taxon>
        <taxon>Natrialbaceae</taxon>
        <taxon>Natronobacterium</taxon>
    </lineage>
</organism>
<evidence type="ECO:0008006" key="4">
    <source>
        <dbReference type="Google" id="ProtNLM"/>
    </source>
</evidence>
<dbReference type="Gene3D" id="1.10.1220.10">
    <property type="entry name" value="Met repressor-like"/>
    <property type="match status" value="1"/>
</dbReference>
<proteinExistence type="predicted"/>
<feature type="coiled-coil region" evidence="1">
    <location>
        <begin position="55"/>
        <end position="89"/>
    </location>
</feature>
<dbReference type="AlphaFoldDB" id="A0A1H1CE53"/>
<keyword evidence="3" id="KW-1185">Reference proteome</keyword>
<dbReference type="Proteomes" id="UP000198848">
    <property type="component" value="Unassembled WGS sequence"/>
</dbReference>
<evidence type="ECO:0000256" key="1">
    <source>
        <dbReference type="SAM" id="Coils"/>
    </source>
</evidence>
<dbReference type="SUPFAM" id="SSF47598">
    <property type="entry name" value="Ribbon-helix-helix"/>
    <property type="match status" value="1"/>
</dbReference>
<evidence type="ECO:0000313" key="2">
    <source>
        <dbReference type="EMBL" id="SDQ62454.1"/>
    </source>
</evidence>
<gene>
    <name evidence="2" type="ORF">SAMN04489842_1373</name>
</gene>